<evidence type="ECO:0000256" key="1">
    <source>
        <dbReference type="SAM" id="MobiDB-lite"/>
    </source>
</evidence>
<sequence>TVPVDAENWIFHMEKIFDVMGCEDAFKTRLAIYKFEGNALAWWKAYKQAKGGDERLKREYHSIHQRSTKTSTEFMQRFLRLAIFLGAAAGTEEEQAKNFQWGLRRSTLNHLMCMSYTDVAHVANAARNYEILYERDDDDAERPDKRRKSGGRHQPTTQQSSHRNHGHNNDRHGSDRRGGGDNHRNSNNNYSGNNNRNFGNGCDQRNKGQQSNRSVNSGNSSSPPLIK</sequence>
<name>A0A699QCZ8_TANCI</name>
<feature type="compositionally biased region" description="Low complexity" evidence="1">
    <location>
        <begin position="185"/>
        <end position="201"/>
    </location>
</feature>
<feature type="region of interest" description="Disordered" evidence="1">
    <location>
        <begin position="134"/>
        <end position="227"/>
    </location>
</feature>
<comment type="caution">
    <text evidence="2">The sequence shown here is derived from an EMBL/GenBank/DDBJ whole genome shotgun (WGS) entry which is preliminary data.</text>
</comment>
<evidence type="ECO:0008006" key="3">
    <source>
        <dbReference type="Google" id="ProtNLM"/>
    </source>
</evidence>
<feature type="compositionally biased region" description="Low complexity" evidence="1">
    <location>
        <begin position="211"/>
        <end position="227"/>
    </location>
</feature>
<feature type="non-terminal residue" evidence="2">
    <location>
        <position position="1"/>
    </location>
</feature>
<reference evidence="2" key="1">
    <citation type="journal article" date="2019" name="Sci. Rep.">
        <title>Draft genome of Tanacetum cinerariifolium, the natural source of mosquito coil.</title>
        <authorList>
            <person name="Yamashiro T."/>
            <person name="Shiraishi A."/>
            <person name="Satake H."/>
            <person name="Nakayama K."/>
        </authorList>
    </citation>
    <scope>NUCLEOTIDE SEQUENCE</scope>
</reference>
<evidence type="ECO:0000313" key="2">
    <source>
        <dbReference type="EMBL" id="GFC66004.1"/>
    </source>
</evidence>
<accession>A0A699QCZ8</accession>
<feature type="non-terminal residue" evidence="2">
    <location>
        <position position="227"/>
    </location>
</feature>
<feature type="compositionally biased region" description="Basic and acidic residues" evidence="1">
    <location>
        <begin position="167"/>
        <end position="184"/>
    </location>
</feature>
<dbReference type="EMBL" id="BKCJ011009159">
    <property type="protein sequence ID" value="GFC66004.1"/>
    <property type="molecule type" value="Genomic_DNA"/>
</dbReference>
<dbReference type="AlphaFoldDB" id="A0A699QCZ8"/>
<protein>
    <recommendedName>
        <fullName evidence="3">Zinc finger, CCHC-type, retrotransposon Gag domain protein</fullName>
    </recommendedName>
</protein>
<proteinExistence type="predicted"/>
<organism evidence="2">
    <name type="scientific">Tanacetum cinerariifolium</name>
    <name type="common">Dalmatian daisy</name>
    <name type="synonym">Chrysanthemum cinerariifolium</name>
    <dbReference type="NCBI Taxonomy" id="118510"/>
    <lineage>
        <taxon>Eukaryota</taxon>
        <taxon>Viridiplantae</taxon>
        <taxon>Streptophyta</taxon>
        <taxon>Embryophyta</taxon>
        <taxon>Tracheophyta</taxon>
        <taxon>Spermatophyta</taxon>
        <taxon>Magnoliopsida</taxon>
        <taxon>eudicotyledons</taxon>
        <taxon>Gunneridae</taxon>
        <taxon>Pentapetalae</taxon>
        <taxon>asterids</taxon>
        <taxon>campanulids</taxon>
        <taxon>Asterales</taxon>
        <taxon>Asteraceae</taxon>
        <taxon>Asteroideae</taxon>
        <taxon>Anthemideae</taxon>
        <taxon>Anthemidinae</taxon>
        <taxon>Tanacetum</taxon>
    </lineage>
</organism>
<gene>
    <name evidence="2" type="ORF">Tci_837974</name>
</gene>